<protein>
    <submittedName>
        <fullName evidence="3">Uncharacterized protein</fullName>
    </submittedName>
</protein>
<accession>A0AAN6SS76</accession>
<keyword evidence="2" id="KW-0732">Signal</keyword>
<reference evidence="4" key="1">
    <citation type="journal article" date="2023" name="Mol. Phylogenet. Evol.">
        <title>Genome-scale phylogeny and comparative genomics of the fungal order Sordariales.</title>
        <authorList>
            <person name="Hensen N."/>
            <person name="Bonometti L."/>
            <person name="Westerberg I."/>
            <person name="Brannstrom I.O."/>
            <person name="Guillou S."/>
            <person name="Cros-Aarteil S."/>
            <person name="Calhoun S."/>
            <person name="Haridas S."/>
            <person name="Kuo A."/>
            <person name="Mondo S."/>
            <person name="Pangilinan J."/>
            <person name="Riley R."/>
            <person name="LaButti K."/>
            <person name="Andreopoulos B."/>
            <person name="Lipzen A."/>
            <person name="Chen C."/>
            <person name="Yan M."/>
            <person name="Daum C."/>
            <person name="Ng V."/>
            <person name="Clum A."/>
            <person name="Steindorff A."/>
            <person name="Ohm R.A."/>
            <person name="Martin F."/>
            <person name="Silar P."/>
            <person name="Natvig D.O."/>
            <person name="Lalanne C."/>
            <person name="Gautier V."/>
            <person name="Ament-Velasquez S.L."/>
            <person name="Kruys A."/>
            <person name="Hutchinson M.I."/>
            <person name="Powell A.J."/>
            <person name="Barry K."/>
            <person name="Miller A.N."/>
            <person name="Grigoriev I.V."/>
            <person name="Debuchy R."/>
            <person name="Gladieux P."/>
            <person name="Hiltunen Thoren M."/>
            <person name="Johannesson H."/>
        </authorList>
    </citation>
    <scope>NUCLEOTIDE SEQUENCE [LARGE SCALE GENOMIC DNA]</scope>
    <source>
        <strain evidence="4">CBS 284.82</strain>
    </source>
</reference>
<dbReference type="EMBL" id="MU854384">
    <property type="protein sequence ID" value="KAK4040088.1"/>
    <property type="molecule type" value="Genomic_DNA"/>
</dbReference>
<keyword evidence="4" id="KW-1185">Reference proteome</keyword>
<evidence type="ECO:0000256" key="1">
    <source>
        <dbReference type="SAM" id="MobiDB-lite"/>
    </source>
</evidence>
<evidence type="ECO:0000313" key="3">
    <source>
        <dbReference type="EMBL" id="KAK4040088.1"/>
    </source>
</evidence>
<dbReference type="Proteomes" id="UP001303115">
    <property type="component" value="Unassembled WGS sequence"/>
</dbReference>
<comment type="caution">
    <text evidence="3">The sequence shown here is derived from an EMBL/GenBank/DDBJ whole genome shotgun (WGS) entry which is preliminary data.</text>
</comment>
<feature type="region of interest" description="Disordered" evidence="1">
    <location>
        <begin position="335"/>
        <end position="360"/>
    </location>
</feature>
<evidence type="ECO:0000313" key="4">
    <source>
        <dbReference type="Proteomes" id="UP001303115"/>
    </source>
</evidence>
<feature type="chain" id="PRO_5042865723" evidence="2">
    <location>
        <begin position="24"/>
        <end position="382"/>
    </location>
</feature>
<gene>
    <name evidence="3" type="ORF">C8A01DRAFT_35868</name>
</gene>
<organism evidence="3 4">
    <name type="scientific">Parachaetomium inaequale</name>
    <dbReference type="NCBI Taxonomy" id="2588326"/>
    <lineage>
        <taxon>Eukaryota</taxon>
        <taxon>Fungi</taxon>
        <taxon>Dikarya</taxon>
        <taxon>Ascomycota</taxon>
        <taxon>Pezizomycotina</taxon>
        <taxon>Sordariomycetes</taxon>
        <taxon>Sordariomycetidae</taxon>
        <taxon>Sordariales</taxon>
        <taxon>Chaetomiaceae</taxon>
        <taxon>Parachaetomium</taxon>
    </lineage>
</organism>
<dbReference type="AlphaFoldDB" id="A0AAN6SS76"/>
<name>A0AAN6SS76_9PEZI</name>
<feature type="compositionally biased region" description="Gly residues" evidence="1">
    <location>
        <begin position="337"/>
        <end position="352"/>
    </location>
</feature>
<evidence type="ECO:0000256" key="2">
    <source>
        <dbReference type="SAM" id="SignalP"/>
    </source>
</evidence>
<sequence length="382" mass="39846">MARLRFAGLLPLLAIANLPLIAGSSFGFGGYGDGFNGRVGPWDANSTEFINAVATSNATGVFKVPGYDVSKPYPGEPIDGWTIRVAAVDLSQVLQSGRGFDYYTSGRVAMIGHSLTIQAPDALLKTNTDGTKVVNTDPSWGMCSWNFGHPNQLEKDQYNNPDNKPLAEDGSCKGFLSDACIAALEKATEYSYSVADSAAETKGRFGSLTTCDRITTPDECGDHGPGNAGISVPSYGGVPIPYLNGSVTSTDGWEFEGDRGTHYNSTKDLQEFWDSMVVNYWVVVTAMVNATVDPDTPGYERGAGLSRVHCISPNGAGTGKGFTFSGVVPANALSSAGGEGSGGEGNGGNGTKGGDDDSGAGVVSPGRWVVWALLGLPVAFMF</sequence>
<feature type="signal peptide" evidence="2">
    <location>
        <begin position="1"/>
        <end position="23"/>
    </location>
</feature>
<proteinExistence type="predicted"/>